<dbReference type="Pfam" id="PF12633">
    <property type="entry name" value="Adenyl_cycl_N"/>
    <property type="match status" value="1"/>
</dbReference>
<sequence length="962" mass="110598">MRAKLGPTPPEGMTMADAVSYKDGIGRQELRTIRRRFLGLHRERLRTIGRELTPNQQAFLDILPLLFHINHPTLPGFAGTEAPTGIPDYTPSQSVLRLAHKLSRSFEYKKRALPRFYIHALYLMGSIGSIAHTSGSDFDIWLCHDPNISHSERELLKLKAKKIEAWGSEFNLEVHFFIMDVDAFRSGKLDALSHESSGTTQPHLLLEEFYRTGVLLAGRYPVWWLVPPEEEAHYTQYVQMLFEKRFVDPMDCIDFGSLESIPVEEFLGAAHWQLFKGIESPYKTILKLFLTEAYARDYPDIRWLCQEAKTAIYNGELDLQKLDPYVLMYQRVEQYLVERREKDRLELARRCLYFKAEQTLSQDQSRLRDNWKRDLLQQMTHQWGWRRGNLVNLDSRHSWKIDQVMDERNHLVRELSESYRLLTDFAREYVSTNAIDPEEISLLGRKLYTALEKRPGKIDCINPGITRNLYEERISLYYTQTQGDQFAWSLYLGDVNEKAARVTSPLKTTASLTEVLAWCHLNRLINQSTIVTLYPKENPVRQEELSAILSTLTTLYPHQDVDPVPMQRLKQPPYALSCTLFINTGTDPMAHLAKLGKQLTTDRCDPLSFGSAHSSLVETVEQLITTSWGETLVTQHKGTHGLLNALCHFLRMSLVADSKHQPPPVSAHSFASVRGGSTAKRVDSLFNHIAACFSESAAGLNSRYLLRIDDDFYLIHYQNDKFSYFSMASEAEVMDILAEPSRTFRPTTIDSLTLADTPLPCILGYNRADVIQVFYISRAGKTELYILDEQGSLFHQQMHEADEHYLLVQQQRFLKGLQLSRSLHTDQPSHRYLLDAPEFYQLQRDRDGQYSAEPRTPPRHRLPDSYMELRLISEGLDLNQSPHLLVCGESEFSSLEYGTRLYGAVAQHLLNQRIGQKAYPIYLTGLELSGIDSGEDNTTIQMLKFKKRLEGRLNQALLKINH</sequence>
<dbReference type="PANTHER" id="PTHR38760">
    <property type="entry name" value="ADENYLATE CYCLASE"/>
    <property type="match status" value="1"/>
</dbReference>
<dbReference type="InterPro" id="IPR000274">
    <property type="entry name" value="Adenylate_cyclase_1"/>
</dbReference>
<organism evidence="2 3">
    <name type="scientific">Sedimenticola selenatireducens</name>
    <dbReference type="NCBI Taxonomy" id="191960"/>
    <lineage>
        <taxon>Bacteria</taxon>
        <taxon>Pseudomonadati</taxon>
        <taxon>Pseudomonadota</taxon>
        <taxon>Gammaproteobacteria</taxon>
        <taxon>Chromatiales</taxon>
        <taxon>Sedimenticolaceae</taxon>
        <taxon>Sedimenticola</taxon>
    </lineage>
</organism>
<comment type="caution">
    <text evidence="2">The sequence shown here is derived from an EMBL/GenBank/DDBJ whole genome shotgun (WGS) entry which is preliminary data.</text>
</comment>
<dbReference type="AlphaFoldDB" id="A0A557SHM2"/>
<protein>
    <submittedName>
        <fullName evidence="2">Class I adenylate cyclase</fullName>
    </submittedName>
</protein>
<dbReference type="GO" id="GO:0006171">
    <property type="term" value="P:cAMP biosynthetic process"/>
    <property type="evidence" value="ECO:0007669"/>
    <property type="project" value="InterPro"/>
</dbReference>
<name>A0A557SHM2_9GAMM</name>
<dbReference type="PANTHER" id="PTHR38760:SF1">
    <property type="entry name" value="ADENYLATE CYCLASE"/>
    <property type="match status" value="1"/>
</dbReference>
<keyword evidence="3" id="KW-1185">Reference proteome</keyword>
<dbReference type="OrthoDB" id="5571448at2"/>
<proteinExistence type="predicted"/>
<feature type="domain" description="Adenylate cyclase class-I N-terminal" evidence="1">
    <location>
        <begin position="30"/>
        <end position="224"/>
    </location>
</feature>
<dbReference type="Pfam" id="PF01295">
    <property type="entry name" value="Adenylate_cycl"/>
    <property type="match status" value="1"/>
</dbReference>
<dbReference type="Proteomes" id="UP000316649">
    <property type="component" value="Unassembled WGS sequence"/>
</dbReference>
<reference evidence="2 3" key="1">
    <citation type="submission" date="2019-07" db="EMBL/GenBank/DDBJ databases">
        <title>The pathways for chlorine oxyanion respiration interact through the shared metabolite chlorate.</title>
        <authorList>
            <person name="Barnum T.P."/>
            <person name="Cheng Y."/>
            <person name="Hill K.A."/>
            <person name="Lucas L.N."/>
            <person name="Carlson H.K."/>
            <person name="Coates J.D."/>
        </authorList>
    </citation>
    <scope>NUCLEOTIDE SEQUENCE [LARGE SCALE GENOMIC DNA]</scope>
    <source>
        <strain evidence="2 3">BK-1</strain>
    </source>
</reference>
<gene>
    <name evidence="2" type="ORF">FHP88_05565</name>
</gene>
<evidence type="ECO:0000313" key="3">
    <source>
        <dbReference type="Proteomes" id="UP000316649"/>
    </source>
</evidence>
<accession>A0A557SHM2</accession>
<dbReference type="InterPro" id="IPR024685">
    <property type="entry name" value="Adenylate_cyclase_1_N"/>
</dbReference>
<dbReference type="EMBL" id="VMNH01000005">
    <property type="protein sequence ID" value="TVO76893.1"/>
    <property type="molecule type" value="Genomic_DNA"/>
</dbReference>
<evidence type="ECO:0000259" key="1">
    <source>
        <dbReference type="Pfam" id="PF12633"/>
    </source>
</evidence>
<evidence type="ECO:0000313" key="2">
    <source>
        <dbReference type="EMBL" id="TVO76893.1"/>
    </source>
</evidence>
<dbReference type="GO" id="GO:0004016">
    <property type="term" value="F:adenylate cyclase activity"/>
    <property type="evidence" value="ECO:0007669"/>
    <property type="project" value="InterPro"/>
</dbReference>
<dbReference type="PIRSF" id="PIRSF001444">
    <property type="entry name" value="Adenylate_cycl"/>
    <property type="match status" value="1"/>
</dbReference>